<dbReference type="InterPro" id="IPR003709">
    <property type="entry name" value="VanY-like_core_dom"/>
</dbReference>
<feature type="domain" description="D-alanyl-D-alanine carboxypeptidase-like core" evidence="1">
    <location>
        <begin position="52"/>
        <end position="171"/>
    </location>
</feature>
<evidence type="ECO:0000313" key="2">
    <source>
        <dbReference type="EMBL" id="TBT94918.1"/>
    </source>
</evidence>
<gene>
    <name evidence="2" type="ORF">ET996_07845</name>
</gene>
<dbReference type="GO" id="GO:0006508">
    <property type="term" value="P:proteolysis"/>
    <property type="evidence" value="ECO:0007669"/>
    <property type="project" value="InterPro"/>
</dbReference>
<reference evidence="2 3" key="1">
    <citation type="submission" date="2019-01" db="EMBL/GenBank/DDBJ databases">
        <title>Lactibacter flavus gen. nov., sp. nov., a novel bacterium of the family Propionibacteriaceae isolated from raw milk and dairy products.</title>
        <authorList>
            <person name="Huptas C."/>
            <person name="Wenning M."/>
            <person name="Breitenwieser F."/>
            <person name="Doll E."/>
            <person name="Von Neubeck M."/>
            <person name="Busse H.-J."/>
            <person name="Scherer S."/>
        </authorList>
    </citation>
    <scope>NUCLEOTIDE SEQUENCE [LARGE SCALE GENOMIC DNA]</scope>
    <source>
        <strain evidence="3">DSM 22130 / JCM 15804 / WR061</strain>
    </source>
</reference>
<comment type="caution">
    <text evidence="2">The sequence shown here is derived from an EMBL/GenBank/DDBJ whole genome shotgun (WGS) entry which is preliminary data.</text>
</comment>
<dbReference type="InterPro" id="IPR009045">
    <property type="entry name" value="Zn_M74/Hedgehog-like"/>
</dbReference>
<dbReference type="AlphaFoldDB" id="A0A4Q9KKG3"/>
<name>A0A4Q9KKG3_PROTD</name>
<protein>
    <submittedName>
        <fullName evidence="2">D-alanyl-D-alanine carboxypeptidase family protein</fullName>
    </submittedName>
</protein>
<dbReference type="Proteomes" id="UP000291933">
    <property type="component" value="Unassembled WGS sequence"/>
</dbReference>
<dbReference type="RefSeq" id="WP_131172007.1">
    <property type="nucleotide sequence ID" value="NZ_FXTL01000007.1"/>
</dbReference>
<dbReference type="InterPro" id="IPR058193">
    <property type="entry name" value="VanY/YodJ_core_dom"/>
</dbReference>
<dbReference type="PANTHER" id="PTHR34385">
    <property type="entry name" value="D-ALANYL-D-ALANINE CARBOXYPEPTIDASE"/>
    <property type="match status" value="1"/>
</dbReference>
<accession>A0A4Q9KKG3</accession>
<evidence type="ECO:0000259" key="1">
    <source>
        <dbReference type="Pfam" id="PF02557"/>
    </source>
</evidence>
<dbReference type="EMBL" id="SDMR01000008">
    <property type="protein sequence ID" value="TBT94918.1"/>
    <property type="molecule type" value="Genomic_DNA"/>
</dbReference>
<evidence type="ECO:0000313" key="3">
    <source>
        <dbReference type="Proteomes" id="UP000291933"/>
    </source>
</evidence>
<sequence length="193" mass="20709">MACLLKRPASGAALDTPLTVNGVALINHQHGVSKNFTPKVSTTFRLIAEADAAYAAYAAMVKDAKRAGLTIVWRVGYRSYATQKALSANPPPQYGDDGDSYVAPPGHSEHQAGLAVDVGSPSGRGVSFPKTKEFAWLRANSYKDGFVLRYPAGKTEITGYHYEPWHYRYIGPDAAAAFGPTSTLTLEEYLGGP</sequence>
<dbReference type="PANTHER" id="PTHR34385:SF1">
    <property type="entry name" value="PEPTIDOGLYCAN L-ALANYL-D-GLUTAMATE ENDOPEPTIDASE CWLK"/>
    <property type="match status" value="1"/>
</dbReference>
<dbReference type="GO" id="GO:0004180">
    <property type="term" value="F:carboxypeptidase activity"/>
    <property type="evidence" value="ECO:0007669"/>
    <property type="project" value="UniProtKB-KW"/>
</dbReference>
<organism evidence="2 3">
    <name type="scientific">Propioniciclava tarda</name>
    <dbReference type="NCBI Taxonomy" id="433330"/>
    <lineage>
        <taxon>Bacteria</taxon>
        <taxon>Bacillati</taxon>
        <taxon>Actinomycetota</taxon>
        <taxon>Actinomycetes</taxon>
        <taxon>Propionibacteriales</taxon>
        <taxon>Propionibacteriaceae</taxon>
        <taxon>Propioniciclava</taxon>
    </lineage>
</organism>
<proteinExistence type="predicted"/>
<dbReference type="OrthoDB" id="9792074at2"/>
<dbReference type="CDD" id="cd14852">
    <property type="entry name" value="LD-carboxypeptidase"/>
    <property type="match status" value="1"/>
</dbReference>
<keyword evidence="2" id="KW-0121">Carboxypeptidase</keyword>
<dbReference type="SUPFAM" id="SSF55166">
    <property type="entry name" value="Hedgehog/DD-peptidase"/>
    <property type="match status" value="1"/>
</dbReference>
<dbReference type="Pfam" id="PF02557">
    <property type="entry name" value="VanY"/>
    <property type="match status" value="1"/>
</dbReference>
<keyword evidence="2" id="KW-0378">Hydrolase</keyword>
<keyword evidence="3" id="KW-1185">Reference proteome</keyword>
<dbReference type="InterPro" id="IPR052179">
    <property type="entry name" value="DD-CPase-like"/>
</dbReference>
<keyword evidence="2" id="KW-0645">Protease</keyword>
<dbReference type="Gene3D" id="3.30.1380.10">
    <property type="match status" value="1"/>
</dbReference>